<dbReference type="EMBL" id="ML977313">
    <property type="protein sequence ID" value="KAF2120489.1"/>
    <property type="molecule type" value="Genomic_DNA"/>
</dbReference>
<dbReference type="CDD" id="cd11062">
    <property type="entry name" value="CYP58-like"/>
    <property type="match status" value="1"/>
</dbReference>
<comment type="similarity">
    <text evidence="2">Belongs to the cytochrome P450 family.</text>
</comment>
<evidence type="ECO:0000256" key="1">
    <source>
        <dbReference type="ARBA" id="ARBA00001971"/>
    </source>
</evidence>
<dbReference type="GO" id="GO:0016705">
    <property type="term" value="F:oxidoreductase activity, acting on paired donors, with incorporation or reduction of molecular oxygen"/>
    <property type="evidence" value="ECO:0007669"/>
    <property type="project" value="InterPro"/>
</dbReference>
<evidence type="ECO:0000313" key="9">
    <source>
        <dbReference type="Proteomes" id="UP000799770"/>
    </source>
</evidence>
<dbReference type="AlphaFoldDB" id="A0A6A5ZM72"/>
<keyword evidence="3 7" id="KW-0479">Metal-binding</keyword>
<accession>A0A6A5ZM72</accession>
<dbReference type="GO" id="GO:0020037">
    <property type="term" value="F:heme binding"/>
    <property type="evidence" value="ECO:0007669"/>
    <property type="project" value="InterPro"/>
</dbReference>
<sequence length="501" mass="57013">MQSLDFRSFLLASLFSLVGWLLYRALYRLVLSPIANVPGPKLAALTTLYAAYYDVYLPGQYVFKIKELHKKYGPIVRVTPHEVHVNDVEFLDAIYNPPSRKRNKFLPNLKGLPLDESVGAARNWELHRKRREALNPFFSHKKVLETEGLIRGKVDRFCKNLDNGLKLGSVVNLSDMYFALALDVVQQYSFGQDDNVLDDLQEANRLRNNIARLLRGVNFNRHFSWFIRMMSMLPKSIGDSLVPPGVTDLVRFRKNIRENVDQVLADTENEHKGDLKSVFYELKANQELTKFERAPSRLEDEGSLLIMAGTESTAKSMQIAQYHLLANPSVMARLRDELSKEGNPTELKVLEQLPYLSAIILEANRLSFGLTGRNTRVAPDEVLRYKQYVLPPGIGISMTTLCIHTTEDIFPDPWTFNPDRFLGREGMERRKYMMSMGRGPYKCIGINVANAEMSMVLAAVAGYELQLFETDEEDVKFMSDSQIAHPKPDSTGVRARVVSKL</sequence>
<dbReference type="Proteomes" id="UP000799770">
    <property type="component" value="Unassembled WGS sequence"/>
</dbReference>
<dbReference type="InterPro" id="IPR036396">
    <property type="entry name" value="Cyt_P450_sf"/>
</dbReference>
<comment type="cofactor">
    <cofactor evidence="1 7">
        <name>heme</name>
        <dbReference type="ChEBI" id="CHEBI:30413"/>
    </cofactor>
</comment>
<reference evidence="8" key="1">
    <citation type="journal article" date="2020" name="Stud. Mycol.">
        <title>101 Dothideomycetes genomes: a test case for predicting lifestyles and emergence of pathogens.</title>
        <authorList>
            <person name="Haridas S."/>
            <person name="Albert R."/>
            <person name="Binder M."/>
            <person name="Bloem J."/>
            <person name="Labutti K."/>
            <person name="Salamov A."/>
            <person name="Andreopoulos B."/>
            <person name="Baker S."/>
            <person name="Barry K."/>
            <person name="Bills G."/>
            <person name="Bluhm B."/>
            <person name="Cannon C."/>
            <person name="Castanera R."/>
            <person name="Culley D."/>
            <person name="Daum C."/>
            <person name="Ezra D."/>
            <person name="Gonzalez J."/>
            <person name="Henrissat B."/>
            <person name="Kuo A."/>
            <person name="Liang C."/>
            <person name="Lipzen A."/>
            <person name="Lutzoni F."/>
            <person name="Magnuson J."/>
            <person name="Mondo S."/>
            <person name="Nolan M."/>
            <person name="Ohm R."/>
            <person name="Pangilinan J."/>
            <person name="Park H.-J."/>
            <person name="Ramirez L."/>
            <person name="Alfaro M."/>
            <person name="Sun H."/>
            <person name="Tritt A."/>
            <person name="Yoshinaga Y."/>
            <person name="Zwiers L.-H."/>
            <person name="Turgeon B."/>
            <person name="Goodwin S."/>
            <person name="Spatafora J."/>
            <person name="Crous P."/>
            <person name="Grigoriev I."/>
        </authorList>
    </citation>
    <scope>NUCLEOTIDE SEQUENCE</scope>
    <source>
        <strain evidence="8">CBS 627.86</strain>
    </source>
</reference>
<dbReference type="Gene3D" id="1.10.630.10">
    <property type="entry name" value="Cytochrome P450"/>
    <property type="match status" value="1"/>
</dbReference>
<evidence type="ECO:0000256" key="2">
    <source>
        <dbReference type="ARBA" id="ARBA00010617"/>
    </source>
</evidence>
<evidence type="ECO:0000256" key="4">
    <source>
        <dbReference type="ARBA" id="ARBA00023002"/>
    </source>
</evidence>
<keyword evidence="4" id="KW-0560">Oxidoreductase</keyword>
<feature type="binding site" description="axial binding residue" evidence="7">
    <location>
        <position position="443"/>
    </location>
    <ligand>
        <name>heme</name>
        <dbReference type="ChEBI" id="CHEBI:30413"/>
    </ligand>
    <ligandPart>
        <name>Fe</name>
        <dbReference type="ChEBI" id="CHEBI:18248"/>
    </ligandPart>
</feature>
<evidence type="ECO:0000256" key="7">
    <source>
        <dbReference type="PIRSR" id="PIRSR602403-1"/>
    </source>
</evidence>
<name>A0A6A5ZM72_9PLEO</name>
<dbReference type="GO" id="GO:0005506">
    <property type="term" value="F:iron ion binding"/>
    <property type="evidence" value="ECO:0007669"/>
    <property type="project" value="InterPro"/>
</dbReference>
<evidence type="ECO:0000256" key="3">
    <source>
        <dbReference type="ARBA" id="ARBA00022723"/>
    </source>
</evidence>
<proteinExistence type="inferred from homology"/>
<dbReference type="SUPFAM" id="SSF48264">
    <property type="entry name" value="Cytochrome P450"/>
    <property type="match status" value="1"/>
</dbReference>
<dbReference type="GO" id="GO:0004497">
    <property type="term" value="F:monooxygenase activity"/>
    <property type="evidence" value="ECO:0007669"/>
    <property type="project" value="UniProtKB-KW"/>
</dbReference>
<protein>
    <submittedName>
        <fullName evidence="8">Cytochrome P450</fullName>
    </submittedName>
</protein>
<dbReference type="InterPro" id="IPR001128">
    <property type="entry name" value="Cyt_P450"/>
</dbReference>
<dbReference type="PANTHER" id="PTHR24305:SF157">
    <property type="entry name" value="N-ACETYLTRYPTOPHAN 6-HYDROXYLASE IVOC-RELATED"/>
    <property type="match status" value="1"/>
</dbReference>
<dbReference type="PANTHER" id="PTHR24305">
    <property type="entry name" value="CYTOCHROME P450"/>
    <property type="match status" value="1"/>
</dbReference>
<dbReference type="InterPro" id="IPR002403">
    <property type="entry name" value="Cyt_P450_E_grp-IV"/>
</dbReference>
<evidence type="ECO:0000256" key="5">
    <source>
        <dbReference type="ARBA" id="ARBA00023004"/>
    </source>
</evidence>
<keyword evidence="6" id="KW-0503">Monooxygenase</keyword>
<keyword evidence="5 7" id="KW-0408">Iron</keyword>
<dbReference type="InterPro" id="IPR050121">
    <property type="entry name" value="Cytochrome_P450_monoxygenase"/>
</dbReference>
<keyword evidence="7" id="KW-0349">Heme</keyword>
<keyword evidence="9" id="KW-1185">Reference proteome</keyword>
<evidence type="ECO:0000256" key="6">
    <source>
        <dbReference type="ARBA" id="ARBA00023033"/>
    </source>
</evidence>
<dbReference type="PRINTS" id="PR00465">
    <property type="entry name" value="EP450IV"/>
</dbReference>
<dbReference type="Pfam" id="PF00067">
    <property type="entry name" value="p450"/>
    <property type="match status" value="1"/>
</dbReference>
<organism evidence="8 9">
    <name type="scientific">Lophiotrema nucula</name>
    <dbReference type="NCBI Taxonomy" id="690887"/>
    <lineage>
        <taxon>Eukaryota</taxon>
        <taxon>Fungi</taxon>
        <taxon>Dikarya</taxon>
        <taxon>Ascomycota</taxon>
        <taxon>Pezizomycotina</taxon>
        <taxon>Dothideomycetes</taxon>
        <taxon>Pleosporomycetidae</taxon>
        <taxon>Pleosporales</taxon>
        <taxon>Lophiotremataceae</taxon>
        <taxon>Lophiotrema</taxon>
    </lineage>
</organism>
<evidence type="ECO:0000313" key="8">
    <source>
        <dbReference type="EMBL" id="KAF2120489.1"/>
    </source>
</evidence>
<gene>
    <name evidence="8" type="ORF">BDV96DRAFT_564962</name>
</gene>
<dbReference type="OrthoDB" id="3945418at2759"/>